<feature type="domain" description="AdoMet activation" evidence="1">
    <location>
        <begin position="77"/>
        <end position="194"/>
    </location>
</feature>
<dbReference type="Gene3D" id="3.40.109.40">
    <property type="match status" value="1"/>
</dbReference>
<dbReference type="InterPro" id="IPR004223">
    <property type="entry name" value="VitB12-dep_Met_synth_activ_dom"/>
</dbReference>
<accession>A0A4V2Q831</accession>
<evidence type="ECO:0000259" key="1">
    <source>
        <dbReference type="Pfam" id="PF02965"/>
    </source>
</evidence>
<dbReference type="OrthoDB" id="9816190at2"/>
<dbReference type="EMBL" id="SLUI01000015">
    <property type="protein sequence ID" value="TCL34445.1"/>
    <property type="molecule type" value="Genomic_DNA"/>
</dbReference>
<gene>
    <name evidence="2" type="ORF">EV210_11528</name>
</gene>
<dbReference type="GO" id="GO:0008705">
    <property type="term" value="F:methionine synthase activity"/>
    <property type="evidence" value="ECO:0007669"/>
    <property type="project" value="InterPro"/>
</dbReference>
<proteinExistence type="predicted"/>
<organism evidence="2 3">
    <name type="scientific">Anaerospora hongkongensis</name>
    <dbReference type="NCBI Taxonomy" id="244830"/>
    <lineage>
        <taxon>Bacteria</taxon>
        <taxon>Bacillati</taxon>
        <taxon>Bacillota</taxon>
        <taxon>Negativicutes</taxon>
        <taxon>Selenomonadales</taxon>
        <taxon>Sporomusaceae</taxon>
        <taxon>Anaerospora</taxon>
    </lineage>
</organism>
<dbReference type="InterPro" id="IPR037010">
    <property type="entry name" value="VitB12-dep_Met_synth_activ_sf"/>
</dbReference>
<evidence type="ECO:0000313" key="2">
    <source>
        <dbReference type="EMBL" id="TCL34445.1"/>
    </source>
</evidence>
<dbReference type="SUPFAM" id="SSF56507">
    <property type="entry name" value="Methionine synthase activation domain-like"/>
    <property type="match status" value="1"/>
</dbReference>
<dbReference type="Pfam" id="PF02965">
    <property type="entry name" value="Met_synt_B12"/>
    <property type="match status" value="1"/>
</dbReference>
<comment type="caution">
    <text evidence="2">The sequence shown here is derived from an EMBL/GenBank/DDBJ whole genome shotgun (WGS) entry which is preliminary data.</text>
</comment>
<protein>
    <submittedName>
        <fullName evidence="2">Cobalamin-dependent methionine synthase-like protein</fullName>
    </submittedName>
</protein>
<keyword evidence="3" id="KW-1185">Reference proteome</keyword>
<dbReference type="Proteomes" id="UP000295063">
    <property type="component" value="Unassembled WGS sequence"/>
</dbReference>
<evidence type="ECO:0000313" key="3">
    <source>
        <dbReference type="Proteomes" id="UP000295063"/>
    </source>
</evidence>
<dbReference type="AlphaFoldDB" id="A0A4V2Q831"/>
<dbReference type="RefSeq" id="WP_132082857.1">
    <property type="nucleotide sequence ID" value="NZ_SLUI01000015.1"/>
</dbReference>
<name>A0A4V2Q831_9FIRM</name>
<sequence length="226" mass="24222">MPVYNAALQQIDEKETRRYAGLARSEDFPAKLISEACLDVQSLAKPMGIYEIYPYQPEAAVIAADQPLALTGATVKKHLAGAEKIAVMAVTIGSELEQALAAHFAKGEYTAALLLDAAATTAVEMVADQLNELINQQAARQGYTTTWRFSPGYGNWDITAQAAIITLAGAEQIGISVTDTAMMSPRKSVSAVIGFIPRTSAVPQENKEKAKSCLNCTQTHCASRKE</sequence>
<reference evidence="2 3" key="1">
    <citation type="submission" date="2019-03" db="EMBL/GenBank/DDBJ databases">
        <title>Genomic Encyclopedia of Type Strains, Phase IV (KMG-IV): sequencing the most valuable type-strain genomes for metagenomic binning, comparative biology and taxonomic classification.</title>
        <authorList>
            <person name="Goeker M."/>
        </authorList>
    </citation>
    <scope>NUCLEOTIDE SEQUENCE [LARGE SCALE GENOMIC DNA]</scope>
    <source>
        <strain evidence="2 3">DSM 15969</strain>
    </source>
</reference>